<dbReference type="Proteomes" id="UP000631312">
    <property type="component" value="Unassembled WGS sequence"/>
</dbReference>
<organism evidence="4 5">
    <name type="scientific">Actinoplanes lobatus</name>
    <dbReference type="NCBI Taxonomy" id="113568"/>
    <lineage>
        <taxon>Bacteria</taxon>
        <taxon>Bacillati</taxon>
        <taxon>Actinomycetota</taxon>
        <taxon>Actinomycetes</taxon>
        <taxon>Micromonosporales</taxon>
        <taxon>Micromonosporaceae</taxon>
        <taxon>Actinoplanes</taxon>
    </lineage>
</organism>
<reference evidence="3 6" key="2">
    <citation type="submission" date="2021-01" db="EMBL/GenBank/DDBJ databases">
        <title>Whole genome shotgun sequence of Actinoplanes lobatus NBRC 12513.</title>
        <authorList>
            <person name="Komaki H."/>
            <person name="Tamura T."/>
        </authorList>
    </citation>
    <scope>NUCLEOTIDE SEQUENCE [LARGE SCALE GENOMIC DNA]</scope>
    <source>
        <strain evidence="3 6">NBRC 12513</strain>
    </source>
</reference>
<gene>
    <name evidence="3" type="ORF">Alo02nite_09030</name>
    <name evidence="4" type="ORF">BJ964_007633</name>
</gene>
<reference evidence="4 5" key="1">
    <citation type="submission" date="2020-08" db="EMBL/GenBank/DDBJ databases">
        <title>Sequencing the genomes of 1000 actinobacteria strains.</title>
        <authorList>
            <person name="Klenk H.-P."/>
        </authorList>
    </citation>
    <scope>NUCLEOTIDE SEQUENCE [LARGE SCALE GENOMIC DNA]</scope>
    <source>
        <strain evidence="4 5">DSM 43150</strain>
    </source>
</reference>
<protein>
    <recommendedName>
        <fullName evidence="2">YCII-related domain-containing protein</fullName>
    </recommendedName>
</protein>
<name>A0A7W7HNG6_9ACTN</name>
<feature type="domain" description="YCII-related" evidence="2">
    <location>
        <begin position="24"/>
        <end position="100"/>
    </location>
</feature>
<accession>A0A7W7HNG6</accession>
<dbReference type="EMBL" id="JACHNC010000001">
    <property type="protein sequence ID" value="MBB4753472.1"/>
    <property type="molecule type" value="Genomic_DNA"/>
</dbReference>
<dbReference type="RefSeq" id="WP_188125166.1">
    <property type="nucleotide sequence ID" value="NZ_BOMP01000015.1"/>
</dbReference>
<evidence type="ECO:0000256" key="1">
    <source>
        <dbReference type="ARBA" id="ARBA00007689"/>
    </source>
</evidence>
<evidence type="ECO:0000313" key="4">
    <source>
        <dbReference type="EMBL" id="MBB4753472.1"/>
    </source>
</evidence>
<dbReference type="Gene3D" id="3.30.70.1060">
    <property type="entry name" value="Dimeric alpha+beta barrel"/>
    <property type="match status" value="1"/>
</dbReference>
<proteinExistence type="inferred from homology"/>
<keyword evidence="6" id="KW-1185">Reference proteome</keyword>
<evidence type="ECO:0000259" key="2">
    <source>
        <dbReference type="Pfam" id="PF03795"/>
    </source>
</evidence>
<dbReference type="Proteomes" id="UP000590511">
    <property type="component" value="Unassembled WGS sequence"/>
</dbReference>
<sequence>MPQYAVLIYAGDAPGDLEMHDRHAAELSGSGRLAAAFALADGSTATSIRGAGITDGPFAESKEVIAGFYVIDASDLDEALAIAGRNPAVRQGGGVEIRAVAGGFVRPPAHG</sequence>
<dbReference type="PANTHER" id="PTHR35174:SF3">
    <property type="entry name" value="BLL7171 PROTEIN"/>
    <property type="match status" value="1"/>
</dbReference>
<dbReference type="SUPFAM" id="SSF54909">
    <property type="entry name" value="Dimeric alpha+beta barrel"/>
    <property type="match status" value="1"/>
</dbReference>
<evidence type="ECO:0000313" key="3">
    <source>
        <dbReference type="EMBL" id="GIE38005.1"/>
    </source>
</evidence>
<dbReference type="InterPro" id="IPR005545">
    <property type="entry name" value="YCII"/>
</dbReference>
<dbReference type="AlphaFoldDB" id="A0A7W7HNG6"/>
<dbReference type="EMBL" id="BOMP01000015">
    <property type="protein sequence ID" value="GIE38005.1"/>
    <property type="molecule type" value="Genomic_DNA"/>
</dbReference>
<evidence type="ECO:0000313" key="5">
    <source>
        <dbReference type="Proteomes" id="UP000590511"/>
    </source>
</evidence>
<comment type="caution">
    <text evidence="4">The sequence shown here is derived from an EMBL/GenBank/DDBJ whole genome shotgun (WGS) entry which is preliminary data.</text>
</comment>
<comment type="similarity">
    <text evidence="1">Belongs to the YciI family.</text>
</comment>
<dbReference type="Pfam" id="PF03795">
    <property type="entry name" value="YCII"/>
    <property type="match status" value="1"/>
</dbReference>
<evidence type="ECO:0000313" key="6">
    <source>
        <dbReference type="Proteomes" id="UP000631312"/>
    </source>
</evidence>
<dbReference type="PANTHER" id="PTHR35174">
    <property type="entry name" value="BLL7171 PROTEIN-RELATED"/>
    <property type="match status" value="1"/>
</dbReference>
<dbReference type="InterPro" id="IPR011008">
    <property type="entry name" value="Dimeric_a/b-barrel"/>
</dbReference>